<comment type="pathway">
    <text evidence="1">Purine metabolism; IMP biosynthesis via de novo pathway; N(2)-formyl-N(1)-(5-phospho-D-ribosyl)glycinamide from N(1)-(5-phospho-D-ribosyl)glycinamide (10-formyl THF route): step 1/1.</text>
</comment>
<dbReference type="InterPro" id="IPR036477">
    <property type="entry name" value="Formyl_transf_N_sf"/>
</dbReference>
<dbReference type="InterPro" id="IPR002376">
    <property type="entry name" value="Formyl_transf_N"/>
</dbReference>
<keyword evidence="2 9" id="KW-0808">Transferase</keyword>
<reference evidence="10" key="1">
    <citation type="submission" date="2016-10" db="EMBL/GenBank/DDBJ databases">
        <authorList>
            <person name="Varghese N."/>
            <person name="Submissions S."/>
        </authorList>
    </citation>
    <scope>NUCLEOTIDE SEQUENCE [LARGE SCALE GENOMIC DNA]</scope>
    <source>
        <strain evidence="10">DSM 15719</strain>
    </source>
</reference>
<feature type="transmembrane region" description="Helical" evidence="7">
    <location>
        <begin position="14"/>
        <end position="33"/>
    </location>
</feature>
<comment type="similarity">
    <text evidence="4">Belongs to the GART family.</text>
</comment>
<dbReference type="PANTHER" id="PTHR43369">
    <property type="entry name" value="PHOSPHORIBOSYLGLYCINAMIDE FORMYLTRANSFERASE"/>
    <property type="match status" value="1"/>
</dbReference>
<organism evidence="9 10">
    <name type="scientific">Flavobacterium frigoris</name>
    <dbReference type="NCBI Taxonomy" id="229204"/>
    <lineage>
        <taxon>Bacteria</taxon>
        <taxon>Pseudomonadati</taxon>
        <taxon>Bacteroidota</taxon>
        <taxon>Flavobacteriia</taxon>
        <taxon>Flavobacteriales</taxon>
        <taxon>Flavobacteriaceae</taxon>
        <taxon>Flavobacterium</taxon>
    </lineage>
</organism>
<gene>
    <name evidence="9" type="ORF">SAMN05444355_101396</name>
</gene>
<sequence length="220" mass="25103">MYQLNYKINFNKDFLMLFIFNFYPVFCVIKMRLIMKKIVVFASGSGTNAENIIKYFASSETGTVVTVFTNNASAKVIERAKNNQIPTEVFSKEELFESKVLRILNAIEPDLIVLAGFLLKFPQNIIATYPNKIINIHPALLPKYGGKGMYGMNVHKAIVENREKETGITIHYVNEHYDEGGIIFQKKVFLTGNETPEDVAEKIHELEQEFFPQVIAGLLR</sequence>
<dbReference type="GO" id="GO:0004644">
    <property type="term" value="F:phosphoribosylglycinamide formyltransferase activity"/>
    <property type="evidence" value="ECO:0007669"/>
    <property type="project" value="UniProtKB-UniRule"/>
</dbReference>
<dbReference type="InterPro" id="IPR001555">
    <property type="entry name" value="GART_AS"/>
</dbReference>
<protein>
    <recommendedName>
        <fullName evidence="6">Phosphoribosylglycinamide formyltransferase</fullName>
        <ecNumber evidence="6">2.1.2.2</ecNumber>
    </recommendedName>
</protein>
<feature type="domain" description="Formyl transferase N-terminal" evidence="8">
    <location>
        <begin position="36"/>
        <end position="215"/>
    </location>
</feature>
<evidence type="ECO:0000256" key="2">
    <source>
        <dbReference type="ARBA" id="ARBA00022679"/>
    </source>
</evidence>
<evidence type="ECO:0000256" key="1">
    <source>
        <dbReference type="ARBA" id="ARBA00005054"/>
    </source>
</evidence>
<dbReference type="PANTHER" id="PTHR43369:SF2">
    <property type="entry name" value="PHOSPHORIBOSYLGLYCINAMIDE FORMYLTRANSFERASE"/>
    <property type="match status" value="1"/>
</dbReference>
<evidence type="ECO:0000256" key="3">
    <source>
        <dbReference type="ARBA" id="ARBA00022755"/>
    </source>
</evidence>
<evidence type="ECO:0000313" key="10">
    <source>
        <dbReference type="Proteomes" id="UP000183658"/>
    </source>
</evidence>
<dbReference type="InterPro" id="IPR004607">
    <property type="entry name" value="GART"/>
</dbReference>
<keyword evidence="7" id="KW-0812">Transmembrane</keyword>
<dbReference type="SUPFAM" id="SSF53328">
    <property type="entry name" value="Formyltransferase"/>
    <property type="match status" value="1"/>
</dbReference>
<dbReference type="Pfam" id="PF00551">
    <property type="entry name" value="Formyl_trans_N"/>
    <property type="match status" value="1"/>
</dbReference>
<evidence type="ECO:0000256" key="5">
    <source>
        <dbReference type="ARBA" id="ARBA00047664"/>
    </source>
</evidence>
<comment type="catalytic activity">
    <reaction evidence="5">
        <text>N(1)-(5-phospho-beta-D-ribosyl)glycinamide + (6R)-10-formyltetrahydrofolate = N(2)-formyl-N(1)-(5-phospho-beta-D-ribosyl)glycinamide + (6S)-5,6,7,8-tetrahydrofolate + H(+)</text>
        <dbReference type="Rhea" id="RHEA:15053"/>
        <dbReference type="ChEBI" id="CHEBI:15378"/>
        <dbReference type="ChEBI" id="CHEBI:57453"/>
        <dbReference type="ChEBI" id="CHEBI:143788"/>
        <dbReference type="ChEBI" id="CHEBI:147286"/>
        <dbReference type="ChEBI" id="CHEBI:195366"/>
        <dbReference type="EC" id="2.1.2.2"/>
    </reaction>
</comment>
<dbReference type="NCBIfam" id="TIGR00639">
    <property type="entry name" value="PurN"/>
    <property type="match status" value="1"/>
</dbReference>
<proteinExistence type="inferred from homology"/>
<keyword evidence="3" id="KW-0658">Purine biosynthesis</keyword>
<name>A0A1H9D7E3_FLAFI</name>
<dbReference type="CDD" id="cd08645">
    <property type="entry name" value="FMT_core_GART"/>
    <property type="match status" value="1"/>
</dbReference>
<dbReference type="Gene3D" id="3.40.50.170">
    <property type="entry name" value="Formyl transferase, N-terminal domain"/>
    <property type="match status" value="1"/>
</dbReference>
<dbReference type="EC" id="2.1.2.2" evidence="6"/>
<dbReference type="EMBL" id="FOFZ01000001">
    <property type="protein sequence ID" value="SEQ09385.1"/>
    <property type="molecule type" value="Genomic_DNA"/>
</dbReference>
<evidence type="ECO:0000256" key="6">
    <source>
        <dbReference type="NCBIfam" id="TIGR00639"/>
    </source>
</evidence>
<dbReference type="Proteomes" id="UP000183658">
    <property type="component" value="Unassembled WGS sequence"/>
</dbReference>
<evidence type="ECO:0000259" key="8">
    <source>
        <dbReference type="Pfam" id="PF00551"/>
    </source>
</evidence>
<keyword evidence="7" id="KW-1133">Transmembrane helix</keyword>
<evidence type="ECO:0000256" key="7">
    <source>
        <dbReference type="SAM" id="Phobius"/>
    </source>
</evidence>
<evidence type="ECO:0000313" key="9">
    <source>
        <dbReference type="EMBL" id="SEQ09385.1"/>
    </source>
</evidence>
<keyword evidence="7" id="KW-0472">Membrane</keyword>
<dbReference type="PROSITE" id="PS00373">
    <property type="entry name" value="GART"/>
    <property type="match status" value="1"/>
</dbReference>
<keyword evidence="10" id="KW-1185">Reference proteome</keyword>
<accession>A0A1H9D7E3</accession>
<dbReference type="UniPathway" id="UPA00074">
    <property type="reaction ID" value="UER00126"/>
</dbReference>
<evidence type="ECO:0000256" key="4">
    <source>
        <dbReference type="ARBA" id="ARBA00038440"/>
    </source>
</evidence>
<dbReference type="GO" id="GO:0006189">
    <property type="term" value="P:'de novo' IMP biosynthetic process"/>
    <property type="evidence" value="ECO:0007669"/>
    <property type="project" value="UniProtKB-UniPathway"/>
</dbReference>
<dbReference type="AlphaFoldDB" id="A0A1H9D7E3"/>
<dbReference type="GO" id="GO:0005829">
    <property type="term" value="C:cytosol"/>
    <property type="evidence" value="ECO:0007669"/>
    <property type="project" value="TreeGrafter"/>
</dbReference>